<feature type="region of interest" description="Disordered" evidence="1">
    <location>
        <begin position="1"/>
        <end position="21"/>
    </location>
</feature>
<proteinExistence type="predicted"/>
<name>A0A1I7ZA61_9BILA</name>
<evidence type="ECO:0000313" key="3">
    <source>
        <dbReference type="WBParaSite" id="L893_g24359.t1"/>
    </source>
</evidence>
<protein>
    <submittedName>
        <fullName evidence="3">Uncharacterized protein</fullName>
    </submittedName>
</protein>
<evidence type="ECO:0000256" key="1">
    <source>
        <dbReference type="SAM" id="MobiDB-lite"/>
    </source>
</evidence>
<dbReference type="AlphaFoldDB" id="A0A1I7ZA61"/>
<organism evidence="2 3">
    <name type="scientific">Steinernema glaseri</name>
    <dbReference type="NCBI Taxonomy" id="37863"/>
    <lineage>
        <taxon>Eukaryota</taxon>
        <taxon>Metazoa</taxon>
        <taxon>Ecdysozoa</taxon>
        <taxon>Nematoda</taxon>
        <taxon>Chromadorea</taxon>
        <taxon>Rhabditida</taxon>
        <taxon>Tylenchina</taxon>
        <taxon>Panagrolaimomorpha</taxon>
        <taxon>Strongyloidoidea</taxon>
        <taxon>Steinernematidae</taxon>
        <taxon>Steinernema</taxon>
    </lineage>
</organism>
<accession>A0A1I7ZA61</accession>
<keyword evidence="2" id="KW-1185">Reference proteome</keyword>
<reference evidence="3" key="1">
    <citation type="submission" date="2016-11" db="UniProtKB">
        <authorList>
            <consortium name="WormBaseParasite"/>
        </authorList>
    </citation>
    <scope>IDENTIFICATION</scope>
</reference>
<sequence>MASWKSATPLQATPSPQTALQKTTRTWCPYSKFNTPQLLQLAYTKRSEMLEYGAPACGGDMLRRELLNVNLIESLRDRMLSERMMRKRTSGNGQQAAFKKQKSVFIGDENDEEAMSM</sequence>
<dbReference type="WBParaSite" id="L893_g24359.t1">
    <property type="protein sequence ID" value="L893_g24359.t1"/>
    <property type="gene ID" value="L893_g24359"/>
</dbReference>
<evidence type="ECO:0000313" key="2">
    <source>
        <dbReference type="Proteomes" id="UP000095287"/>
    </source>
</evidence>
<dbReference type="Proteomes" id="UP000095287">
    <property type="component" value="Unplaced"/>
</dbReference>